<keyword evidence="4 6" id="KW-0862">Zinc</keyword>
<evidence type="ECO:0000256" key="3">
    <source>
        <dbReference type="ARBA" id="ARBA00022723"/>
    </source>
</evidence>
<keyword evidence="9" id="KW-1185">Reference proteome</keyword>
<gene>
    <name evidence="8" type="ORF">AYI68_g2282</name>
</gene>
<feature type="active site" description="Proton acceptor" evidence="5">
    <location>
        <position position="147"/>
    </location>
</feature>
<dbReference type="GO" id="GO:0006520">
    <property type="term" value="P:amino acid metabolic process"/>
    <property type="evidence" value="ECO:0007669"/>
    <property type="project" value="InterPro"/>
</dbReference>
<dbReference type="OrthoDB" id="3064516at2759"/>
<comment type="caution">
    <text evidence="8">The sequence shown here is derived from an EMBL/GenBank/DDBJ whole genome shotgun (WGS) entry which is preliminary data.</text>
</comment>
<dbReference type="InterPro" id="IPR052083">
    <property type="entry name" value="Aminoacylase-1_M20A"/>
</dbReference>
<dbReference type="PANTHER" id="PTHR45892:SF1">
    <property type="entry name" value="AMINOACYLASE-1"/>
    <property type="match status" value="1"/>
</dbReference>
<feature type="binding site" evidence="6">
    <location>
        <position position="375"/>
    </location>
    <ligand>
        <name>Zn(2+)</name>
        <dbReference type="ChEBI" id="CHEBI:29105"/>
        <label>2</label>
    </ligand>
</feature>
<keyword evidence="3 6" id="KW-0479">Metal-binding</keyword>
<dbReference type="InterPro" id="IPR002933">
    <property type="entry name" value="Peptidase_M20"/>
</dbReference>
<dbReference type="GO" id="GO:0005737">
    <property type="term" value="C:cytoplasm"/>
    <property type="evidence" value="ECO:0007669"/>
    <property type="project" value="InterPro"/>
</dbReference>
<dbReference type="Gene3D" id="3.40.630.10">
    <property type="entry name" value="Zn peptidases"/>
    <property type="match status" value="1"/>
</dbReference>
<dbReference type="InterPro" id="IPR036264">
    <property type="entry name" value="Bact_exopeptidase_dim_dom"/>
</dbReference>
<dbReference type="InterPro" id="IPR011650">
    <property type="entry name" value="Peptidase_M20_dimer"/>
</dbReference>
<dbReference type="GO" id="GO:0046872">
    <property type="term" value="F:metal ion binding"/>
    <property type="evidence" value="ECO:0007669"/>
    <property type="project" value="UniProtKB-KW"/>
</dbReference>
<sequence>MTIPEPRSVSRFRQFLQINTMQPNPEYYKCVKFLVNQAKEIGLESNIIECVEGKPLVLMKLEGSDPKEQSILLSCHTDVVPVFEDKWTHSPFAADRVETGNGDFKIFARGAQDMKNQGSMYLEAMRNIKALGKKLKRNVFIAFAPDEEIGGTDGAAKFVETCEFAEMNVGFDLDESAGIPGDTSIVLYAERTNAQVKFTANGNTGHGSQFIEGTAIEKLLPIINHMMNIRAQNKAKYDSVDPAMRLLKSGETTSINLTELNGGKQPNVVPASYSVTFDIRVSPNENIAEFRQSLADLAHSNGAEIEFHRPGESSSLTKLDLSNPFISAFFQSLDSQQIKYNNIVCPANTDARYVRTKGVPALGFNPMLNTPPLAHGHDEFVFESEFLKGIDVYTTLIQDLANC</sequence>
<feature type="domain" description="Peptidase M20 dimerisation" evidence="7">
    <location>
        <begin position="188"/>
        <end position="302"/>
    </location>
</feature>
<dbReference type="Gene3D" id="3.30.70.360">
    <property type="match status" value="1"/>
</dbReference>
<protein>
    <submittedName>
        <fullName evidence="8">Aminoacylase-1</fullName>
    </submittedName>
</protein>
<name>A0A1R0H383_9FUNG</name>
<comment type="cofactor">
    <cofactor evidence="6">
        <name>Zn(2+)</name>
        <dbReference type="ChEBI" id="CHEBI:29105"/>
    </cofactor>
    <text evidence="6">Binds 2 Zn(2+) ions per subunit.</text>
</comment>
<accession>A0A1R0H383</accession>
<dbReference type="Pfam" id="PF01546">
    <property type="entry name" value="Peptidase_M20"/>
    <property type="match status" value="1"/>
</dbReference>
<dbReference type="AlphaFoldDB" id="A0A1R0H383"/>
<proteinExistence type="inferred from homology"/>
<dbReference type="STRING" id="133383.A0A1R0H383"/>
<evidence type="ECO:0000256" key="2">
    <source>
        <dbReference type="ARBA" id="ARBA00022490"/>
    </source>
</evidence>
<comment type="similarity">
    <text evidence="1">Belongs to the peptidase M20A family.</text>
</comment>
<feature type="active site" evidence="5">
    <location>
        <position position="78"/>
    </location>
</feature>
<keyword evidence="2" id="KW-0963">Cytoplasm</keyword>
<feature type="binding site" evidence="6">
    <location>
        <position position="175"/>
    </location>
    <ligand>
        <name>Zn(2+)</name>
        <dbReference type="ChEBI" id="CHEBI:29105"/>
        <label>1</label>
    </ligand>
</feature>
<reference evidence="8 9" key="1">
    <citation type="journal article" date="2016" name="Mol. Biol. Evol.">
        <title>Genome-Wide Survey of Gut Fungi (Harpellales) Reveals the First Horizontally Transferred Ubiquitin Gene from a Mosquito Host.</title>
        <authorList>
            <person name="Wang Y."/>
            <person name="White M.M."/>
            <person name="Kvist S."/>
            <person name="Moncalvo J.M."/>
        </authorList>
    </citation>
    <scope>NUCLEOTIDE SEQUENCE [LARGE SCALE GENOMIC DNA]</scope>
    <source>
        <strain evidence="8 9">ALG-7-W6</strain>
    </source>
</reference>
<evidence type="ECO:0000256" key="5">
    <source>
        <dbReference type="PIRSR" id="PIRSR036696-1"/>
    </source>
</evidence>
<feature type="binding site" evidence="6">
    <location>
        <position position="113"/>
    </location>
    <ligand>
        <name>Zn(2+)</name>
        <dbReference type="ChEBI" id="CHEBI:29105"/>
        <label>1</label>
    </ligand>
</feature>
<dbReference type="InterPro" id="IPR010159">
    <property type="entry name" value="N-acyl_aa_amidohydrolase"/>
</dbReference>
<dbReference type="NCBIfam" id="TIGR01880">
    <property type="entry name" value="Ac-peptdase-euk"/>
    <property type="match status" value="1"/>
</dbReference>
<dbReference type="EMBL" id="LSSL01000839">
    <property type="protein sequence ID" value="OLY83574.1"/>
    <property type="molecule type" value="Genomic_DNA"/>
</dbReference>
<dbReference type="PIRSF" id="PIRSF036696">
    <property type="entry name" value="ACY-1"/>
    <property type="match status" value="1"/>
</dbReference>
<dbReference type="SUPFAM" id="SSF55031">
    <property type="entry name" value="Bacterial exopeptidase dimerisation domain"/>
    <property type="match status" value="1"/>
</dbReference>
<organism evidence="8 9">
    <name type="scientific">Smittium mucronatum</name>
    <dbReference type="NCBI Taxonomy" id="133383"/>
    <lineage>
        <taxon>Eukaryota</taxon>
        <taxon>Fungi</taxon>
        <taxon>Fungi incertae sedis</taxon>
        <taxon>Zoopagomycota</taxon>
        <taxon>Kickxellomycotina</taxon>
        <taxon>Harpellomycetes</taxon>
        <taxon>Harpellales</taxon>
        <taxon>Legeriomycetaceae</taxon>
        <taxon>Smittium</taxon>
    </lineage>
</organism>
<evidence type="ECO:0000256" key="6">
    <source>
        <dbReference type="PIRSR" id="PIRSR036696-2"/>
    </source>
</evidence>
<dbReference type="GO" id="GO:0004046">
    <property type="term" value="F:aminoacylase activity"/>
    <property type="evidence" value="ECO:0007669"/>
    <property type="project" value="InterPro"/>
</dbReference>
<feature type="binding site" evidence="6">
    <location>
        <position position="148"/>
    </location>
    <ligand>
        <name>Zn(2+)</name>
        <dbReference type="ChEBI" id="CHEBI:29105"/>
        <label>2</label>
    </ligand>
</feature>
<evidence type="ECO:0000256" key="1">
    <source>
        <dbReference type="ARBA" id="ARBA00006247"/>
    </source>
</evidence>
<evidence type="ECO:0000313" key="8">
    <source>
        <dbReference type="EMBL" id="OLY83574.1"/>
    </source>
</evidence>
<evidence type="ECO:0000259" key="7">
    <source>
        <dbReference type="Pfam" id="PF07687"/>
    </source>
</evidence>
<feature type="binding site" evidence="6">
    <location>
        <position position="113"/>
    </location>
    <ligand>
        <name>Zn(2+)</name>
        <dbReference type="ChEBI" id="CHEBI:29105"/>
        <label>2</label>
    </ligand>
</feature>
<dbReference type="SUPFAM" id="SSF53187">
    <property type="entry name" value="Zn-dependent exopeptidases"/>
    <property type="match status" value="1"/>
</dbReference>
<feature type="binding site" evidence="6">
    <location>
        <position position="76"/>
    </location>
    <ligand>
        <name>Zn(2+)</name>
        <dbReference type="ChEBI" id="CHEBI:29105"/>
        <label>1</label>
    </ligand>
</feature>
<dbReference type="Gene3D" id="1.10.150.900">
    <property type="match status" value="1"/>
</dbReference>
<dbReference type="PANTHER" id="PTHR45892">
    <property type="entry name" value="AMINOACYLASE-1"/>
    <property type="match status" value="1"/>
</dbReference>
<evidence type="ECO:0000256" key="4">
    <source>
        <dbReference type="ARBA" id="ARBA00022833"/>
    </source>
</evidence>
<dbReference type="Pfam" id="PF07687">
    <property type="entry name" value="M20_dimer"/>
    <property type="match status" value="1"/>
</dbReference>
<evidence type="ECO:0000313" key="9">
    <source>
        <dbReference type="Proteomes" id="UP000187455"/>
    </source>
</evidence>
<dbReference type="Proteomes" id="UP000187455">
    <property type="component" value="Unassembled WGS sequence"/>
</dbReference>